<proteinExistence type="inferred from homology"/>
<evidence type="ECO:0000256" key="1">
    <source>
        <dbReference type="ARBA" id="ARBA00010641"/>
    </source>
</evidence>
<dbReference type="Proteomes" id="UP000030185">
    <property type="component" value="Unassembled WGS sequence"/>
</dbReference>
<dbReference type="Gene3D" id="1.10.10.10">
    <property type="entry name" value="Winged helix-like DNA-binding domain superfamily/Winged helix DNA-binding domain"/>
    <property type="match status" value="1"/>
</dbReference>
<dbReference type="EMBL" id="BBLT01000002">
    <property type="protein sequence ID" value="GAL84186.1"/>
    <property type="molecule type" value="Genomic_DNA"/>
</dbReference>
<dbReference type="PANTHER" id="PTHR43133">
    <property type="entry name" value="RNA POLYMERASE ECF-TYPE SIGMA FACTO"/>
    <property type="match status" value="1"/>
</dbReference>
<evidence type="ECO:0000313" key="7">
    <source>
        <dbReference type="EMBL" id="GAL84186.1"/>
    </source>
</evidence>
<dbReference type="InterPro" id="IPR039425">
    <property type="entry name" value="RNA_pol_sigma-70-like"/>
</dbReference>
<accession>A0A098LB67</accession>
<dbReference type="eggNOG" id="COG1595">
    <property type="taxonomic scope" value="Bacteria"/>
</dbReference>
<comment type="caution">
    <text evidence="7">The sequence shown here is derived from an EMBL/GenBank/DDBJ whole genome shotgun (WGS) entry which is preliminary data.</text>
</comment>
<feature type="domain" description="RNA polymerase sigma-70 region 2" evidence="6">
    <location>
        <begin position="23"/>
        <end position="90"/>
    </location>
</feature>
<sequence>MNDSKILELLRLGKHSPAFDILYNAYPPICKFIKNHGGSDDDARDIFQEALIIFCRRAEQPNFQLTSKISTYLFSVCKFLWKDKLQKENRYIHSYDFDQAADESDLTEEYQQEQKYRFLDNVLYAISAKCKEILEAYYFHKWSMLLIADRLGYGSEASVKNQKYKCLEKARKIAKQEQLSFNQTEEA</sequence>
<dbReference type="Pfam" id="PF04542">
    <property type="entry name" value="Sigma70_r2"/>
    <property type="match status" value="1"/>
</dbReference>
<evidence type="ECO:0000259" key="6">
    <source>
        <dbReference type="Pfam" id="PF04542"/>
    </source>
</evidence>
<evidence type="ECO:0000256" key="2">
    <source>
        <dbReference type="ARBA" id="ARBA00023015"/>
    </source>
</evidence>
<keyword evidence="2" id="KW-0805">Transcription regulation</keyword>
<evidence type="ECO:0000313" key="8">
    <source>
        <dbReference type="Proteomes" id="UP000030185"/>
    </source>
</evidence>
<keyword evidence="4" id="KW-0238">DNA-binding</keyword>
<dbReference type="InterPro" id="IPR036388">
    <property type="entry name" value="WH-like_DNA-bd_sf"/>
</dbReference>
<dbReference type="Gene3D" id="1.10.1740.10">
    <property type="match status" value="1"/>
</dbReference>
<dbReference type="InterPro" id="IPR013325">
    <property type="entry name" value="RNA_pol_sigma_r2"/>
</dbReference>
<keyword evidence="8" id="KW-1185">Reference proteome</keyword>
<protein>
    <recommendedName>
        <fullName evidence="6">RNA polymerase sigma-70 region 2 domain-containing protein</fullName>
    </recommendedName>
</protein>
<dbReference type="InterPro" id="IPR014284">
    <property type="entry name" value="RNA_pol_sigma-70_dom"/>
</dbReference>
<keyword evidence="3" id="KW-0731">Sigma factor</keyword>
<organism evidence="7 8">
    <name type="scientific">Sporocytophaga myxococcoides</name>
    <dbReference type="NCBI Taxonomy" id="153721"/>
    <lineage>
        <taxon>Bacteria</taxon>
        <taxon>Pseudomonadati</taxon>
        <taxon>Bacteroidota</taxon>
        <taxon>Cytophagia</taxon>
        <taxon>Cytophagales</taxon>
        <taxon>Cytophagaceae</taxon>
        <taxon>Sporocytophaga</taxon>
    </lineage>
</organism>
<dbReference type="GO" id="GO:0016987">
    <property type="term" value="F:sigma factor activity"/>
    <property type="evidence" value="ECO:0007669"/>
    <property type="project" value="UniProtKB-KW"/>
</dbReference>
<dbReference type="SUPFAM" id="SSF88946">
    <property type="entry name" value="Sigma2 domain of RNA polymerase sigma factors"/>
    <property type="match status" value="1"/>
</dbReference>
<dbReference type="OrthoDB" id="1099849at2"/>
<dbReference type="STRING" id="153721.MYP_1414"/>
<dbReference type="AlphaFoldDB" id="A0A098LB67"/>
<evidence type="ECO:0000256" key="5">
    <source>
        <dbReference type="ARBA" id="ARBA00023163"/>
    </source>
</evidence>
<dbReference type="RefSeq" id="WP_045460333.1">
    <property type="nucleotide sequence ID" value="NZ_BBLT01000002.1"/>
</dbReference>
<dbReference type="InterPro" id="IPR013324">
    <property type="entry name" value="RNA_pol_sigma_r3/r4-like"/>
</dbReference>
<dbReference type="SUPFAM" id="SSF88659">
    <property type="entry name" value="Sigma3 and sigma4 domains of RNA polymerase sigma factors"/>
    <property type="match status" value="1"/>
</dbReference>
<evidence type="ECO:0000256" key="3">
    <source>
        <dbReference type="ARBA" id="ARBA00023082"/>
    </source>
</evidence>
<dbReference type="PANTHER" id="PTHR43133:SF8">
    <property type="entry name" value="RNA POLYMERASE SIGMA FACTOR HI_1459-RELATED"/>
    <property type="match status" value="1"/>
</dbReference>
<dbReference type="InterPro" id="IPR007627">
    <property type="entry name" value="RNA_pol_sigma70_r2"/>
</dbReference>
<dbReference type="NCBIfam" id="TIGR02937">
    <property type="entry name" value="sigma70-ECF"/>
    <property type="match status" value="1"/>
</dbReference>
<name>A0A098LB67_9BACT</name>
<reference evidence="7 8" key="1">
    <citation type="submission" date="2014-09" db="EMBL/GenBank/DDBJ databases">
        <title>Sporocytophaga myxococcoides PG-01 genome sequencing.</title>
        <authorList>
            <person name="Liu L."/>
            <person name="Gao P.J."/>
            <person name="Chen G.J."/>
            <person name="Wang L.S."/>
        </authorList>
    </citation>
    <scope>NUCLEOTIDE SEQUENCE [LARGE SCALE GENOMIC DNA]</scope>
    <source>
        <strain evidence="7 8">PG-01</strain>
    </source>
</reference>
<comment type="similarity">
    <text evidence="1">Belongs to the sigma-70 factor family. ECF subfamily.</text>
</comment>
<keyword evidence="5" id="KW-0804">Transcription</keyword>
<dbReference type="GO" id="GO:0003677">
    <property type="term" value="F:DNA binding"/>
    <property type="evidence" value="ECO:0007669"/>
    <property type="project" value="UniProtKB-KW"/>
</dbReference>
<dbReference type="GO" id="GO:0006352">
    <property type="term" value="P:DNA-templated transcription initiation"/>
    <property type="evidence" value="ECO:0007669"/>
    <property type="project" value="InterPro"/>
</dbReference>
<gene>
    <name evidence="7" type="ORF">MYP_1414</name>
</gene>
<evidence type="ECO:0000256" key="4">
    <source>
        <dbReference type="ARBA" id="ARBA00023125"/>
    </source>
</evidence>